<dbReference type="Pfam" id="PF00266">
    <property type="entry name" value="Aminotran_5"/>
    <property type="match status" value="1"/>
</dbReference>
<keyword evidence="3" id="KW-1185">Reference proteome</keyword>
<dbReference type="RefSeq" id="WP_054536519.1">
    <property type="nucleotide sequence ID" value="NZ_LGKP01000035.1"/>
</dbReference>
<dbReference type="PANTHER" id="PTHR43586:SF15">
    <property type="entry name" value="BLR3095 PROTEIN"/>
    <property type="match status" value="1"/>
</dbReference>
<comment type="caution">
    <text evidence="2">The sequence shown here is derived from an EMBL/GenBank/DDBJ whole genome shotgun (WGS) entry which is preliminary data.</text>
</comment>
<dbReference type="InterPro" id="IPR015421">
    <property type="entry name" value="PyrdxlP-dep_Trfase_major"/>
</dbReference>
<dbReference type="SUPFAM" id="SSF53383">
    <property type="entry name" value="PLP-dependent transferases"/>
    <property type="match status" value="1"/>
</dbReference>
<dbReference type="AlphaFoldDB" id="A0A0P6XYE9"/>
<accession>A0A0P6XYE9</accession>
<dbReference type="InterPro" id="IPR015424">
    <property type="entry name" value="PyrdxlP-dep_Trfase"/>
</dbReference>
<evidence type="ECO:0000313" key="3">
    <source>
        <dbReference type="Proteomes" id="UP000050277"/>
    </source>
</evidence>
<gene>
    <name evidence="2" type="ORF">SE18_21475</name>
</gene>
<dbReference type="Proteomes" id="UP000050277">
    <property type="component" value="Unassembled WGS sequence"/>
</dbReference>
<reference evidence="2 3" key="1">
    <citation type="submission" date="2015-07" db="EMBL/GenBank/DDBJ databases">
        <title>Whole genome sequence of Herpetosiphon geysericola DSM 7119.</title>
        <authorList>
            <person name="Hemp J."/>
            <person name="Ward L.M."/>
            <person name="Pace L.A."/>
            <person name="Fischer W.W."/>
        </authorList>
    </citation>
    <scope>NUCLEOTIDE SEQUENCE [LARGE SCALE GENOMIC DNA]</scope>
    <source>
        <strain evidence="2 3">DSM 7119</strain>
    </source>
</reference>
<organism evidence="2 3">
    <name type="scientific">Herpetosiphon geysericola</name>
    <dbReference type="NCBI Taxonomy" id="70996"/>
    <lineage>
        <taxon>Bacteria</taxon>
        <taxon>Bacillati</taxon>
        <taxon>Chloroflexota</taxon>
        <taxon>Chloroflexia</taxon>
        <taxon>Herpetosiphonales</taxon>
        <taxon>Herpetosiphonaceae</taxon>
        <taxon>Herpetosiphon</taxon>
    </lineage>
</organism>
<dbReference type="Gene3D" id="3.90.1150.10">
    <property type="entry name" value="Aspartate Aminotransferase, domain 1"/>
    <property type="match status" value="1"/>
</dbReference>
<dbReference type="InterPro" id="IPR000192">
    <property type="entry name" value="Aminotrans_V_dom"/>
</dbReference>
<protein>
    <recommendedName>
        <fullName evidence="1">Aminotransferase class V domain-containing protein</fullName>
    </recommendedName>
</protein>
<dbReference type="Gene3D" id="3.40.640.10">
    <property type="entry name" value="Type I PLP-dependent aspartate aminotransferase-like (Major domain)"/>
    <property type="match status" value="1"/>
</dbReference>
<proteinExistence type="predicted"/>
<evidence type="ECO:0000313" key="2">
    <source>
        <dbReference type="EMBL" id="KPL81253.1"/>
    </source>
</evidence>
<sequence length="384" mass="41586">MFTTMSTAPRDWLASRAEFPILSRKTYLNTCSLGALSTRVRSAVNQHLDLWEEYGASAWYKIWLGECAGLRASTERLFNAPAGSVALAPSVGVALSVIASALDYRQRPKVISTVLDFPTIPYQWLAHPEVEVVLLPSPDGVHVPLEAYEAAIDERTALVATSHVFFASGTIQPIAEIAKLAHAKGALCLIDGYQAAGQVPVDVVASDLDFYLTGGLKWLLGGTGIVECYVRPSLIPQLKPTVAGWFGHANQFAFDPNNFEFAPDARRFEVGTPALAAVYAGHAGMQIILEHGVAAIQQRTSELVAYLVAKLRDAGYQLTIAGDPQQHAGIVMIQSAEHAKLVAALAEQGIIVDHRPGHVRVSPFFYTVEAELDLFVERLQALSQ</sequence>
<name>A0A0P6XYE9_9CHLR</name>
<dbReference type="PATRIC" id="fig|70996.4.peg.2112"/>
<feature type="domain" description="Aminotransferase class V" evidence="1">
    <location>
        <begin position="71"/>
        <end position="366"/>
    </location>
</feature>
<evidence type="ECO:0000259" key="1">
    <source>
        <dbReference type="Pfam" id="PF00266"/>
    </source>
</evidence>
<dbReference type="PANTHER" id="PTHR43586">
    <property type="entry name" value="CYSTEINE DESULFURASE"/>
    <property type="match status" value="1"/>
</dbReference>
<dbReference type="OrthoDB" id="9804366at2"/>
<dbReference type="STRING" id="70996.SE18_21475"/>
<dbReference type="EMBL" id="LGKP01000035">
    <property type="protein sequence ID" value="KPL81253.1"/>
    <property type="molecule type" value="Genomic_DNA"/>
</dbReference>
<dbReference type="InterPro" id="IPR015422">
    <property type="entry name" value="PyrdxlP-dep_Trfase_small"/>
</dbReference>